<keyword evidence="2 5" id="KW-0547">Nucleotide-binding</keyword>
<name>A0A9W8K559_9AGAR</name>
<feature type="binding site" evidence="5">
    <location>
        <begin position="189"/>
        <end position="196"/>
    </location>
    <ligand>
        <name>ATP</name>
        <dbReference type="ChEBI" id="CHEBI:30616"/>
    </ligand>
</feature>
<evidence type="ECO:0000256" key="1">
    <source>
        <dbReference type="ARBA" id="ARBA00022701"/>
    </source>
</evidence>
<dbReference type="GO" id="GO:0005634">
    <property type="term" value="C:nucleus"/>
    <property type="evidence" value="ECO:0007669"/>
    <property type="project" value="TreeGrafter"/>
</dbReference>
<organism evidence="8 9">
    <name type="scientific">Agrocybe chaxingu</name>
    <dbReference type="NCBI Taxonomy" id="84603"/>
    <lineage>
        <taxon>Eukaryota</taxon>
        <taxon>Fungi</taxon>
        <taxon>Dikarya</taxon>
        <taxon>Basidiomycota</taxon>
        <taxon>Agaricomycotina</taxon>
        <taxon>Agaricomycetes</taxon>
        <taxon>Agaricomycetidae</taxon>
        <taxon>Agaricales</taxon>
        <taxon>Agaricineae</taxon>
        <taxon>Strophariaceae</taxon>
        <taxon>Agrocybe</taxon>
    </lineage>
</organism>
<accession>A0A9W8K559</accession>
<proteinExistence type="inferred from homology"/>
<evidence type="ECO:0000313" key="8">
    <source>
        <dbReference type="EMBL" id="KAJ3513053.1"/>
    </source>
</evidence>
<dbReference type="GO" id="GO:0016887">
    <property type="term" value="F:ATP hydrolysis activity"/>
    <property type="evidence" value="ECO:0007669"/>
    <property type="project" value="TreeGrafter"/>
</dbReference>
<gene>
    <name evidence="8" type="ORF">NLJ89_g3159</name>
</gene>
<feature type="region of interest" description="Disordered" evidence="6">
    <location>
        <begin position="738"/>
        <end position="899"/>
    </location>
</feature>
<feature type="compositionally biased region" description="Acidic residues" evidence="6">
    <location>
        <begin position="796"/>
        <end position="813"/>
    </location>
</feature>
<dbReference type="PANTHER" id="PTHR24115:SF1008">
    <property type="entry name" value="KINESIN-LIKE PROTEIN SUBITO"/>
    <property type="match status" value="1"/>
</dbReference>
<keyword evidence="3 5" id="KW-0067">ATP-binding</keyword>
<dbReference type="GO" id="GO:0007018">
    <property type="term" value="P:microtubule-based movement"/>
    <property type="evidence" value="ECO:0007669"/>
    <property type="project" value="InterPro"/>
</dbReference>
<dbReference type="InterPro" id="IPR019821">
    <property type="entry name" value="Kinesin_motor_CS"/>
</dbReference>
<dbReference type="InterPro" id="IPR027417">
    <property type="entry name" value="P-loop_NTPase"/>
</dbReference>
<keyword evidence="4 5" id="KW-0505">Motor protein</keyword>
<dbReference type="GO" id="GO:0005524">
    <property type="term" value="F:ATP binding"/>
    <property type="evidence" value="ECO:0007669"/>
    <property type="project" value="UniProtKB-UniRule"/>
</dbReference>
<comment type="similarity">
    <text evidence="5">Belongs to the TRAFAC class myosin-kinesin ATPase superfamily. Kinesin family.</text>
</comment>
<evidence type="ECO:0000259" key="7">
    <source>
        <dbReference type="PROSITE" id="PS50067"/>
    </source>
</evidence>
<feature type="compositionally biased region" description="Low complexity" evidence="6">
    <location>
        <begin position="1"/>
        <end position="28"/>
    </location>
</feature>
<dbReference type="PROSITE" id="PS50067">
    <property type="entry name" value="KINESIN_MOTOR_2"/>
    <property type="match status" value="1"/>
</dbReference>
<dbReference type="SMART" id="SM00129">
    <property type="entry name" value="KISc"/>
    <property type="match status" value="1"/>
</dbReference>
<dbReference type="Gene3D" id="3.40.850.10">
    <property type="entry name" value="Kinesin motor domain"/>
    <property type="match status" value="1"/>
</dbReference>
<dbReference type="PROSITE" id="PS00411">
    <property type="entry name" value="KINESIN_MOTOR_1"/>
    <property type="match status" value="1"/>
</dbReference>
<dbReference type="InterPro" id="IPR036961">
    <property type="entry name" value="Kinesin_motor_dom_sf"/>
</dbReference>
<feature type="compositionally biased region" description="Basic and acidic residues" evidence="6">
    <location>
        <begin position="80"/>
        <end position="90"/>
    </location>
</feature>
<evidence type="ECO:0000256" key="4">
    <source>
        <dbReference type="ARBA" id="ARBA00023175"/>
    </source>
</evidence>
<dbReference type="Proteomes" id="UP001148786">
    <property type="component" value="Unassembled WGS sequence"/>
</dbReference>
<dbReference type="GO" id="GO:0005871">
    <property type="term" value="C:kinesin complex"/>
    <property type="evidence" value="ECO:0007669"/>
    <property type="project" value="TreeGrafter"/>
</dbReference>
<evidence type="ECO:0000313" key="9">
    <source>
        <dbReference type="Proteomes" id="UP001148786"/>
    </source>
</evidence>
<evidence type="ECO:0000256" key="5">
    <source>
        <dbReference type="PROSITE-ProRule" id="PRU00283"/>
    </source>
</evidence>
<dbReference type="SUPFAM" id="SSF52540">
    <property type="entry name" value="P-loop containing nucleoside triphosphate hydrolases"/>
    <property type="match status" value="1"/>
</dbReference>
<keyword evidence="1" id="KW-0493">Microtubule</keyword>
<comment type="caution">
    <text evidence="8">The sequence shown here is derived from an EMBL/GenBank/DDBJ whole genome shotgun (WGS) entry which is preliminary data.</text>
</comment>
<dbReference type="Pfam" id="PF00225">
    <property type="entry name" value="Kinesin"/>
    <property type="match status" value="1"/>
</dbReference>
<feature type="region of interest" description="Disordered" evidence="6">
    <location>
        <begin position="1"/>
        <end position="90"/>
    </location>
</feature>
<feature type="compositionally biased region" description="Acidic residues" evidence="6">
    <location>
        <begin position="607"/>
        <end position="623"/>
    </location>
</feature>
<dbReference type="EMBL" id="JANKHO010000220">
    <property type="protein sequence ID" value="KAJ3513053.1"/>
    <property type="molecule type" value="Genomic_DNA"/>
</dbReference>
<dbReference type="InterPro" id="IPR027640">
    <property type="entry name" value="Kinesin-like_fam"/>
</dbReference>
<reference evidence="8" key="1">
    <citation type="submission" date="2022-07" db="EMBL/GenBank/DDBJ databases">
        <title>Genome Sequence of Agrocybe chaxingu.</title>
        <authorList>
            <person name="Buettner E."/>
        </authorList>
    </citation>
    <scope>NUCLEOTIDE SEQUENCE</scope>
    <source>
        <strain evidence="8">MP-N11</strain>
    </source>
</reference>
<feature type="compositionally biased region" description="Acidic residues" evidence="6">
    <location>
        <begin position="826"/>
        <end position="861"/>
    </location>
</feature>
<protein>
    <recommendedName>
        <fullName evidence="7">Kinesin motor domain-containing protein</fullName>
    </recommendedName>
</protein>
<feature type="compositionally biased region" description="Low complexity" evidence="6">
    <location>
        <begin position="753"/>
        <end position="774"/>
    </location>
</feature>
<feature type="region of interest" description="Disordered" evidence="6">
    <location>
        <begin position="606"/>
        <end position="626"/>
    </location>
</feature>
<evidence type="ECO:0000256" key="2">
    <source>
        <dbReference type="ARBA" id="ARBA00022741"/>
    </source>
</evidence>
<dbReference type="PANTHER" id="PTHR24115">
    <property type="entry name" value="KINESIN-RELATED"/>
    <property type="match status" value="1"/>
</dbReference>
<dbReference type="GO" id="GO:0008017">
    <property type="term" value="F:microtubule binding"/>
    <property type="evidence" value="ECO:0007669"/>
    <property type="project" value="InterPro"/>
</dbReference>
<evidence type="ECO:0000256" key="6">
    <source>
        <dbReference type="SAM" id="MobiDB-lite"/>
    </source>
</evidence>
<dbReference type="GO" id="GO:0003777">
    <property type="term" value="F:microtubule motor activity"/>
    <property type="evidence" value="ECO:0007669"/>
    <property type="project" value="InterPro"/>
</dbReference>
<dbReference type="InterPro" id="IPR001752">
    <property type="entry name" value="Kinesin_motor_dom"/>
</dbReference>
<dbReference type="GO" id="GO:0005874">
    <property type="term" value="C:microtubule"/>
    <property type="evidence" value="ECO:0007669"/>
    <property type="project" value="UniProtKB-KW"/>
</dbReference>
<feature type="domain" description="Kinesin motor" evidence="7">
    <location>
        <begin position="94"/>
        <end position="539"/>
    </location>
</feature>
<dbReference type="OrthoDB" id="123929at2759"/>
<evidence type="ECO:0000256" key="3">
    <source>
        <dbReference type="ARBA" id="ARBA00022840"/>
    </source>
</evidence>
<dbReference type="AlphaFoldDB" id="A0A9W8K559"/>
<sequence>MSSKPSAATRASSRTKTAASNVPTTTRTTRARAVKATTTPAEVPAPPVKKATRKPLVSKDNSIDAPTPPAKGKAKCTPTRKAEKQANVESEREPIMAYLRIRPRVGEEDPNSIPYLTPLSDTMVNMTDPQDPQNARSKYRISTVPPSSIYTFSHVFPPNTTQLDFFTKTTLPLVQDVLTGQNGLLFTYGVTNSGKTYTVQGGKEEGAAGILPRSLDVIFNSIGGLHGDGRYRPVRLYGVELADDTDSVAPPTMPEPAIVEVLGSLDNMAELEFDVDPTIVKVDRNYEYTIWISYAEVYNEKVYDLLASVKGDSGSRVGGTTRQAAGKPLLLTRQALPLRPSPPSDTNDTESSGKYIAGLRQLRVHSAAQAKELVKLGQLHRRVFGTLANRESSRSHSMVIIKVVRGHRGERDISRLTLVDLAGSERTKHTHTTGDRLKEAGNINKSLMVLGQCMEVMRSNQRKLAVSLSLDDKDGRMDTRDVKKGLSVVPFRHSKLTEALMDYFVADGRTVMIVNVNPYDTGYDENSHVMKFAALAREVYTTPAQAPVQRVPAAVGPGKLHGNKIKNLGPLSLSDPEIIPYPYSRKVTISVGNKGGKKPVEAILEVREEDEPQDEKDSGEDDSYPINPLVDALFDEVESLRMQLFESEMRCAVIEAETREEVMREMEERMRSVEAMYSRRMMAEFEQNELKTDAKIDMLHQSGLFGSPAKTTRRPLYQEDMSEEEEDIEMSLVQYGDDDSDISMEEGHSRGNSLSPLAKKSKPPSTSKSPRKSSVAPQPIIEKRQFIPDPPMLPSDTEDAEMTETECAEDEETNSIAPSGATASEPADDDDEEEEEEEESTDQDDEDYSEPDDEDDEEWEEPAYSKTPKGKKQIIISPSPSPSPKVTKAAVPSAVKGPARNVRISKLAQEMDRLGLQDAYNADDSVVILPKKAYRKSRPSTVAASTVATSSIITADNEVDEDNSDPFELPVVKKKKRQLGKKPIMNEEDINKATYAAEKKIAKIQSSGTIRRLHK</sequence>
<keyword evidence="9" id="KW-1185">Reference proteome</keyword>
<dbReference type="PRINTS" id="PR00380">
    <property type="entry name" value="KINESINHEAVY"/>
</dbReference>